<protein>
    <submittedName>
        <fullName evidence="8">Branched-chain amino acid ABC transporter permease</fullName>
    </submittedName>
</protein>
<dbReference type="GO" id="GO:1903785">
    <property type="term" value="P:L-valine transmembrane transport"/>
    <property type="evidence" value="ECO:0007669"/>
    <property type="project" value="TreeGrafter"/>
</dbReference>
<name>A0A837GBE1_9VIBR</name>
<keyword evidence="4" id="KW-1003">Cell membrane</keyword>
<evidence type="ECO:0000256" key="4">
    <source>
        <dbReference type="ARBA" id="ARBA00022475"/>
    </source>
</evidence>
<keyword evidence="5" id="KW-0812">Transmembrane</keyword>
<comment type="subcellular location">
    <subcellularLocation>
        <location evidence="1">Cell membrane</location>
        <topology evidence="1">Multi-pass membrane protein</topology>
    </subcellularLocation>
</comment>
<dbReference type="RefSeq" id="WP_045984655.1">
    <property type="nucleotide sequence ID" value="NZ_CP063051.1"/>
</dbReference>
<evidence type="ECO:0000256" key="7">
    <source>
        <dbReference type="ARBA" id="ARBA00023136"/>
    </source>
</evidence>
<keyword evidence="6" id="KW-1133">Transmembrane helix</keyword>
<reference evidence="8" key="1">
    <citation type="journal article" date="2015" name="BMC Genomics">
        <title>Genome mining reveals unlocked bioactive potential of marine Gram-negative bacteria.</title>
        <authorList>
            <person name="Machado H."/>
            <person name="Sonnenschein E.C."/>
            <person name="Melchiorsen J."/>
            <person name="Gram L."/>
        </authorList>
    </citation>
    <scope>NUCLEOTIDE SEQUENCE</scope>
    <source>
        <strain evidence="8">S2052</strain>
    </source>
</reference>
<accession>A0A837GBE1</accession>
<keyword evidence="3" id="KW-0813">Transport</keyword>
<gene>
    <name evidence="8" type="ORF">TW71_00830</name>
</gene>
<dbReference type="PANTHER" id="PTHR34979">
    <property type="entry name" value="INNER MEMBRANE PROTEIN YGAZ"/>
    <property type="match status" value="1"/>
</dbReference>
<sequence length="237" mass="25491">MLEKELKLEYQSVQQGFISLLPISIFVVVFGTAFGLAAVQVGLSESSSLWMSTLVFAGASQFGALDLWGTHVPVFPLAITVFAINARHLLIGATLYPHIKTMKALPRYGVMLLASDANWAMSMKAFANNEHSKGLGILFGGGLAIWIFWIIGTWIGVYFGNAIQNPSAYGIDMVMGCFLLTMVLEGNKDNGTYIIWASAALSSIAAYLYLPENAHVIVGALTGGITGVLVGEKKNEH</sequence>
<dbReference type="GO" id="GO:0005886">
    <property type="term" value="C:plasma membrane"/>
    <property type="evidence" value="ECO:0007669"/>
    <property type="project" value="UniProtKB-SubCell"/>
</dbReference>
<keyword evidence="7" id="KW-0472">Membrane</keyword>
<evidence type="ECO:0000256" key="6">
    <source>
        <dbReference type="ARBA" id="ARBA00022989"/>
    </source>
</evidence>
<proteinExistence type="inferred from homology"/>
<dbReference type="AlphaFoldDB" id="A0A837GBE1"/>
<evidence type="ECO:0000256" key="1">
    <source>
        <dbReference type="ARBA" id="ARBA00004651"/>
    </source>
</evidence>
<evidence type="ECO:0000256" key="3">
    <source>
        <dbReference type="ARBA" id="ARBA00022448"/>
    </source>
</evidence>
<dbReference type="Pfam" id="PF03591">
    <property type="entry name" value="AzlC"/>
    <property type="match status" value="1"/>
</dbReference>
<comment type="caution">
    <text evidence="8">The sequence shown here is derived from an EMBL/GenBank/DDBJ whole genome shotgun (WGS) entry which is preliminary data.</text>
</comment>
<evidence type="ECO:0000256" key="5">
    <source>
        <dbReference type="ARBA" id="ARBA00022692"/>
    </source>
</evidence>
<dbReference type="EMBL" id="JXXR01000001">
    <property type="protein sequence ID" value="KJY77609.1"/>
    <property type="molecule type" value="Genomic_DNA"/>
</dbReference>
<organism evidence="8">
    <name type="scientific">Vibrio coralliilyticus</name>
    <dbReference type="NCBI Taxonomy" id="190893"/>
    <lineage>
        <taxon>Bacteria</taxon>
        <taxon>Pseudomonadati</taxon>
        <taxon>Pseudomonadota</taxon>
        <taxon>Gammaproteobacteria</taxon>
        <taxon>Vibrionales</taxon>
        <taxon>Vibrionaceae</taxon>
        <taxon>Vibrio</taxon>
    </lineage>
</organism>
<dbReference type="PANTHER" id="PTHR34979:SF1">
    <property type="entry name" value="INNER MEMBRANE PROTEIN YGAZ"/>
    <property type="match status" value="1"/>
</dbReference>
<evidence type="ECO:0000313" key="8">
    <source>
        <dbReference type="EMBL" id="KJY77609.1"/>
    </source>
</evidence>
<dbReference type="InterPro" id="IPR011606">
    <property type="entry name" value="Brnchd-chn_aa_trnsp_permease"/>
</dbReference>
<comment type="similarity">
    <text evidence="2">Belongs to the AzlC family.</text>
</comment>
<evidence type="ECO:0000256" key="2">
    <source>
        <dbReference type="ARBA" id="ARBA00010735"/>
    </source>
</evidence>